<keyword evidence="1" id="KW-0472">Membrane</keyword>
<proteinExistence type="predicted"/>
<feature type="domain" description="Glycosyltransferase subfamily 4-like N-terminal" evidence="3">
    <location>
        <begin position="18"/>
        <end position="175"/>
    </location>
</feature>
<evidence type="ECO:0000256" key="1">
    <source>
        <dbReference type="SAM" id="Phobius"/>
    </source>
</evidence>
<comment type="caution">
    <text evidence="4">The sequence shown here is derived from an EMBL/GenBank/DDBJ whole genome shotgun (WGS) entry which is preliminary data.</text>
</comment>
<dbReference type="SUPFAM" id="SSF53756">
    <property type="entry name" value="UDP-Glycosyltransferase/glycogen phosphorylase"/>
    <property type="match status" value="1"/>
</dbReference>
<dbReference type="Pfam" id="PF13439">
    <property type="entry name" value="Glyco_transf_4"/>
    <property type="match status" value="1"/>
</dbReference>
<dbReference type="InterPro" id="IPR028098">
    <property type="entry name" value="Glyco_trans_4-like_N"/>
</dbReference>
<organism evidence="4 5">
    <name type="scientific">Paenibacillus artemisiicola</name>
    <dbReference type="NCBI Taxonomy" id="1172618"/>
    <lineage>
        <taxon>Bacteria</taxon>
        <taxon>Bacillati</taxon>
        <taxon>Bacillota</taxon>
        <taxon>Bacilli</taxon>
        <taxon>Bacillales</taxon>
        <taxon>Paenibacillaceae</taxon>
        <taxon>Paenibacillus</taxon>
    </lineage>
</organism>
<keyword evidence="1" id="KW-1133">Transmembrane helix</keyword>
<keyword evidence="1" id="KW-0812">Transmembrane</keyword>
<keyword evidence="5" id="KW-1185">Reference proteome</keyword>
<sequence>MTKRRKIVLVTGVFPPGIGGMQNYYYNLALHSKHDMTVVAPEYPESDAFDNGLPFRISRGAFMRNESVDVTSWGRLLRQVRRTMKSEEPDVTIYGYVLIGFIGLLLRTLGGRRYVISTHGMDMLMFRRFVGLNAVVKLILRKADGVLTNSLFTKKLVEDYGVDPRRIGLVNPGVERVYEKQEPDAELIRRHGLEGKHVILSVGRLVTRKGHDRVIESMPAILREIPNAVYVIVGDGPDRERLGQLARAKGVADAVIFVGSVSGSEQVNDYYNLSHQFIMVSRELERGDAEGFGIVYLEAASAGVPVIAGRSGGASEAVLDGETGLLVDPASVADIAAGVVRLARDTALRERLVRAGYKRAKTEFQHEVLAEGFDRYIGRICSLPAPGMARRRLARESARENAR</sequence>
<evidence type="ECO:0000259" key="3">
    <source>
        <dbReference type="Pfam" id="PF13439"/>
    </source>
</evidence>
<dbReference type="RefSeq" id="WP_208849088.1">
    <property type="nucleotide sequence ID" value="NZ_JAGGDJ010000016.1"/>
</dbReference>
<dbReference type="PANTHER" id="PTHR45947:SF3">
    <property type="entry name" value="SULFOQUINOVOSYL TRANSFERASE SQD2"/>
    <property type="match status" value="1"/>
</dbReference>
<evidence type="ECO:0000313" key="4">
    <source>
        <dbReference type="EMBL" id="MBO7746306.1"/>
    </source>
</evidence>
<dbReference type="InterPro" id="IPR050194">
    <property type="entry name" value="Glycosyltransferase_grp1"/>
</dbReference>
<evidence type="ECO:0000313" key="5">
    <source>
        <dbReference type="Proteomes" id="UP000670947"/>
    </source>
</evidence>
<feature type="transmembrane region" description="Helical" evidence="1">
    <location>
        <begin position="7"/>
        <end position="26"/>
    </location>
</feature>
<evidence type="ECO:0000259" key="2">
    <source>
        <dbReference type="Pfam" id="PF00534"/>
    </source>
</evidence>
<reference evidence="4 5" key="1">
    <citation type="submission" date="2021-03" db="EMBL/GenBank/DDBJ databases">
        <title>Paenibacillus artemisicola MWE-103 whole genome sequence.</title>
        <authorList>
            <person name="Ham Y.J."/>
        </authorList>
    </citation>
    <scope>NUCLEOTIDE SEQUENCE [LARGE SCALE GENOMIC DNA]</scope>
    <source>
        <strain evidence="4 5">MWE-103</strain>
    </source>
</reference>
<dbReference type="CDD" id="cd03801">
    <property type="entry name" value="GT4_PimA-like"/>
    <property type="match status" value="1"/>
</dbReference>
<dbReference type="EMBL" id="JAGGDJ010000016">
    <property type="protein sequence ID" value="MBO7746306.1"/>
    <property type="molecule type" value="Genomic_DNA"/>
</dbReference>
<dbReference type="Pfam" id="PF00534">
    <property type="entry name" value="Glycos_transf_1"/>
    <property type="match status" value="1"/>
</dbReference>
<name>A0ABS3WDZ0_9BACL</name>
<dbReference type="PANTHER" id="PTHR45947">
    <property type="entry name" value="SULFOQUINOVOSYL TRANSFERASE SQD2"/>
    <property type="match status" value="1"/>
</dbReference>
<dbReference type="InterPro" id="IPR001296">
    <property type="entry name" value="Glyco_trans_1"/>
</dbReference>
<dbReference type="Proteomes" id="UP000670947">
    <property type="component" value="Unassembled WGS sequence"/>
</dbReference>
<feature type="transmembrane region" description="Helical" evidence="1">
    <location>
        <begin position="91"/>
        <end position="109"/>
    </location>
</feature>
<feature type="domain" description="Glycosyl transferase family 1" evidence="2">
    <location>
        <begin position="188"/>
        <end position="359"/>
    </location>
</feature>
<dbReference type="Gene3D" id="3.40.50.2000">
    <property type="entry name" value="Glycogen Phosphorylase B"/>
    <property type="match status" value="2"/>
</dbReference>
<accession>A0ABS3WDZ0</accession>
<protein>
    <submittedName>
        <fullName evidence="4">Glycosyltransferase family 4 protein</fullName>
    </submittedName>
</protein>
<gene>
    <name evidence="4" type="ORF">I8J29_19020</name>
</gene>